<evidence type="ECO:0000313" key="1">
    <source>
        <dbReference type="EMBL" id="KAI3793055.1"/>
    </source>
</evidence>
<reference evidence="1 2" key="2">
    <citation type="journal article" date="2022" name="Mol. Ecol. Resour.">
        <title>The genomes of chicory, endive, great burdock and yacon provide insights into Asteraceae paleo-polyploidization history and plant inulin production.</title>
        <authorList>
            <person name="Fan W."/>
            <person name="Wang S."/>
            <person name="Wang H."/>
            <person name="Wang A."/>
            <person name="Jiang F."/>
            <person name="Liu H."/>
            <person name="Zhao H."/>
            <person name="Xu D."/>
            <person name="Zhang Y."/>
        </authorList>
    </citation>
    <scope>NUCLEOTIDE SEQUENCE [LARGE SCALE GENOMIC DNA]</scope>
    <source>
        <strain evidence="2">cv. Yunnan</strain>
        <tissue evidence="1">Leaves</tissue>
    </source>
</reference>
<keyword evidence="2" id="KW-1185">Reference proteome</keyword>
<proteinExistence type="predicted"/>
<comment type="caution">
    <text evidence="1">The sequence shown here is derived from an EMBL/GenBank/DDBJ whole genome shotgun (WGS) entry which is preliminary data.</text>
</comment>
<name>A0ACB9HD10_9ASTR</name>
<accession>A0ACB9HD10</accession>
<dbReference type="EMBL" id="CM042029">
    <property type="protein sequence ID" value="KAI3793055.1"/>
    <property type="molecule type" value="Genomic_DNA"/>
</dbReference>
<evidence type="ECO:0000313" key="2">
    <source>
        <dbReference type="Proteomes" id="UP001056120"/>
    </source>
</evidence>
<organism evidence="1 2">
    <name type="scientific">Smallanthus sonchifolius</name>
    <dbReference type="NCBI Taxonomy" id="185202"/>
    <lineage>
        <taxon>Eukaryota</taxon>
        <taxon>Viridiplantae</taxon>
        <taxon>Streptophyta</taxon>
        <taxon>Embryophyta</taxon>
        <taxon>Tracheophyta</taxon>
        <taxon>Spermatophyta</taxon>
        <taxon>Magnoliopsida</taxon>
        <taxon>eudicotyledons</taxon>
        <taxon>Gunneridae</taxon>
        <taxon>Pentapetalae</taxon>
        <taxon>asterids</taxon>
        <taxon>campanulids</taxon>
        <taxon>Asterales</taxon>
        <taxon>Asteraceae</taxon>
        <taxon>Asteroideae</taxon>
        <taxon>Heliantheae alliance</taxon>
        <taxon>Millerieae</taxon>
        <taxon>Smallanthus</taxon>
    </lineage>
</organism>
<sequence length="475" mass="52969">MNSSRPPVSYADAARLYCIVFLVLIVLLGSFTDDEYLIKKMNPAVGQACDEIYVVGEGETLHTISEKCGDPFIVEENPHIHDPDEVFPGLVIKITPYSPRREPVAGGGRRRDLRSGYGSDQGRDHQGVRWQEVGSFKDALLGNASSGKGIVTVDLPPLVTKAKSEWMHMYVGGLKVLTFDNPAMADEFRRLQFEEWSQWFSRLYVWEGDPGVFERLAWIEITGVPACLWDDHVFNRIGERFGRLVKKSEAPLDDGNLSHEKLFILVHHGYKISEEVCVRRNNSSFKVWVHEIEDNWYPAFLDIVDPTVASPGEHVPGAGEECLDDANVEARVPRADIPAPEEGPPSRNSADLANRRVGLLKFASEAQEKAGPSEPSSFVKNRNREPGPYSAQRKWVPDLNSSVDDPFNLDKTISEVGAKRKAKRKRVTPDRFSTFSKSEGDPEKELKDWGEAGVNSSRGVEVGVEGRVGWKSPPG</sequence>
<protein>
    <submittedName>
        <fullName evidence="1">Uncharacterized protein</fullName>
    </submittedName>
</protein>
<gene>
    <name evidence="1" type="ORF">L1987_35667</name>
</gene>
<dbReference type="Proteomes" id="UP001056120">
    <property type="component" value="Linkage Group LG12"/>
</dbReference>
<reference evidence="2" key="1">
    <citation type="journal article" date="2022" name="Mol. Ecol. Resour.">
        <title>The genomes of chicory, endive, great burdock and yacon provide insights into Asteraceae palaeo-polyploidization history and plant inulin production.</title>
        <authorList>
            <person name="Fan W."/>
            <person name="Wang S."/>
            <person name="Wang H."/>
            <person name="Wang A."/>
            <person name="Jiang F."/>
            <person name="Liu H."/>
            <person name="Zhao H."/>
            <person name="Xu D."/>
            <person name="Zhang Y."/>
        </authorList>
    </citation>
    <scope>NUCLEOTIDE SEQUENCE [LARGE SCALE GENOMIC DNA]</scope>
    <source>
        <strain evidence="2">cv. Yunnan</strain>
    </source>
</reference>